<reference evidence="1 2" key="1">
    <citation type="submission" date="2019-06" db="EMBL/GenBank/DDBJ databases">
        <title>Sequencing the genomes of 1000 actinobacteria strains.</title>
        <authorList>
            <person name="Klenk H.-P."/>
        </authorList>
    </citation>
    <scope>NUCLEOTIDE SEQUENCE [LARGE SCALE GENOMIC DNA]</scope>
    <source>
        <strain evidence="1 2">DSM 42059</strain>
    </source>
</reference>
<evidence type="ECO:0000313" key="2">
    <source>
        <dbReference type="Proteomes" id="UP000318186"/>
    </source>
</evidence>
<dbReference type="OrthoDB" id="8912228at2"/>
<comment type="caution">
    <text evidence="1">The sequence shown here is derived from an EMBL/GenBank/DDBJ whole genome shotgun (WGS) entry which is preliminary data.</text>
</comment>
<dbReference type="GO" id="GO:0008483">
    <property type="term" value="F:transaminase activity"/>
    <property type="evidence" value="ECO:0007669"/>
    <property type="project" value="UniProtKB-KW"/>
</dbReference>
<dbReference type="Gene3D" id="3.20.10.10">
    <property type="entry name" value="D-amino Acid Aminotransferase, subunit A, domain 2"/>
    <property type="match status" value="1"/>
</dbReference>
<evidence type="ECO:0000313" key="1">
    <source>
        <dbReference type="EMBL" id="TWG02998.1"/>
    </source>
</evidence>
<dbReference type="RefSeq" id="WP_145763410.1">
    <property type="nucleotide sequence ID" value="NZ_VIWW01000001.1"/>
</dbReference>
<dbReference type="InterPro" id="IPR036038">
    <property type="entry name" value="Aminotransferase-like"/>
</dbReference>
<keyword evidence="1" id="KW-0808">Transferase</keyword>
<keyword evidence="1" id="KW-0032">Aminotransferase</keyword>
<organism evidence="1 2">
    <name type="scientific">Streptomyces brevispora</name>
    <dbReference type="NCBI Taxonomy" id="887462"/>
    <lineage>
        <taxon>Bacteria</taxon>
        <taxon>Bacillati</taxon>
        <taxon>Actinomycetota</taxon>
        <taxon>Actinomycetes</taxon>
        <taxon>Kitasatosporales</taxon>
        <taxon>Streptomycetaceae</taxon>
        <taxon>Streptomyces</taxon>
    </lineage>
</organism>
<dbReference type="NCBIfam" id="NF006734">
    <property type="entry name" value="PRK09266.1"/>
    <property type="match status" value="1"/>
</dbReference>
<proteinExistence type="predicted"/>
<accession>A0A561UUF8</accession>
<name>A0A561UUF8_9ACTN</name>
<dbReference type="SUPFAM" id="SSF56752">
    <property type="entry name" value="D-aminoacid aminotransferase-like PLP-dependent enzymes"/>
    <property type="match status" value="1"/>
</dbReference>
<dbReference type="AlphaFoldDB" id="A0A561UUF8"/>
<dbReference type="GO" id="GO:0016829">
    <property type="term" value="F:lyase activity"/>
    <property type="evidence" value="ECO:0007669"/>
    <property type="project" value="UniProtKB-KW"/>
</dbReference>
<keyword evidence="1" id="KW-0456">Lyase</keyword>
<protein>
    <submittedName>
        <fullName evidence="1">Branched-subunit amino acid aminotransferase/4-amino-4-deoxychorismate lyase</fullName>
    </submittedName>
</protein>
<sequence>MTTPAAAPFPYAEFDGHPATEDDLRTAVFFNYGHFTAMQVRAGRVRGLGLHLDRLDSANRALFELPLAGERVRELIRHALGSAGVVDASVRVHGFLPPGDSATTVMVTVRGPARMPTDPKSMMSVPYARTLPHLKRPGEFGQTYYAHLASRAGFDDAALTLPDGSVTEGSFTNIGFWDGDSVVWPQAPALRGITMALLEQEFPGAGIRSRHRPVRLDGLGSYRSAFVTNSQGIAPVRRIDEAAFTVDEELMKRLDAAYERAPWDTI</sequence>
<dbReference type="InterPro" id="IPR001544">
    <property type="entry name" value="Aminotrans_IV"/>
</dbReference>
<dbReference type="EMBL" id="VIWW01000001">
    <property type="protein sequence ID" value="TWG02998.1"/>
    <property type="molecule type" value="Genomic_DNA"/>
</dbReference>
<dbReference type="InterPro" id="IPR043131">
    <property type="entry name" value="BCAT-like_N"/>
</dbReference>
<gene>
    <name evidence="1" type="ORF">FHX80_111413</name>
</gene>
<dbReference type="Proteomes" id="UP000318186">
    <property type="component" value="Unassembled WGS sequence"/>
</dbReference>
<dbReference type="Pfam" id="PF01063">
    <property type="entry name" value="Aminotran_4"/>
    <property type="match status" value="1"/>
</dbReference>
<dbReference type="Gene3D" id="3.30.470.10">
    <property type="match status" value="1"/>
</dbReference>
<dbReference type="InterPro" id="IPR043132">
    <property type="entry name" value="BCAT-like_C"/>
</dbReference>